<sequence>MDELIERPEQKNVMAVEDELKWQGTVPGEARLKFALGRVTLVGRPLHYAQPKSVGEGEAVKLLITPL</sequence>
<dbReference type="AlphaFoldDB" id="A0A8X6IH15"/>
<reference evidence="1" key="1">
    <citation type="submission" date="2020-08" db="EMBL/GenBank/DDBJ databases">
        <title>Multicomponent nature underlies the extraordinary mechanical properties of spider dragline silk.</title>
        <authorList>
            <person name="Kono N."/>
            <person name="Nakamura H."/>
            <person name="Mori M."/>
            <person name="Yoshida Y."/>
            <person name="Ohtoshi R."/>
            <person name="Malay A.D."/>
            <person name="Moran D.A.P."/>
            <person name="Tomita M."/>
            <person name="Numata K."/>
            <person name="Arakawa K."/>
        </authorList>
    </citation>
    <scope>NUCLEOTIDE SEQUENCE</scope>
</reference>
<accession>A0A8X6IH15</accession>
<evidence type="ECO:0000313" key="2">
    <source>
        <dbReference type="Proteomes" id="UP000886998"/>
    </source>
</evidence>
<name>A0A8X6IH15_9ARAC</name>
<comment type="caution">
    <text evidence="1">The sequence shown here is derived from an EMBL/GenBank/DDBJ whole genome shotgun (WGS) entry which is preliminary data.</text>
</comment>
<proteinExistence type="predicted"/>
<evidence type="ECO:0000313" key="1">
    <source>
        <dbReference type="EMBL" id="GFS45545.1"/>
    </source>
</evidence>
<dbReference type="Proteomes" id="UP000886998">
    <property type="component" value="Unassembled WGS sequence"/>
</dbReference>
<dbReference type="EMBL" id="BMAV01025879">
    <property type="protein sequence ID" value="GFS45545.1"/>
    <property type="molecule type" value="Genomic_DNA"/>
</dbReference>
<gene>
    <name evidence="1" type="ORF">TNIN_234491</name>
</gene>
<protein>
    <submittedName>
        <fullName evidence="1">Uncharacterized protein</fullName>
    </submittedName>
</protein>
<organism evidence="1 2">
    <name type="scientific">Trichonephila inaurata madagascariensis</name>
    <dbReference type="NCBI Taxonomy" id="2747483"/>
    <lineage>
        <taxon>Eukaryota</taxon>
        <taxon>Metazoa</taxon>
        <taxon>Ecdysozoa</taxon>
        <taxon>Arthropoda</taxon>
        <taxon>Chelicerata</taxon>
        <taxon>Arachnida</taxon>
        <taxon>Araneae</taxon>
        <taxon>Araneomorphae</taxon>
        <taxon>Entelegynae</taxon>
        <taxon>Araneoidea</taxon>
        <taxon>Nephilidae</taxon>
        <taxon>Trichonephila</taxon>
        <taxon>Trichonephila inaurata</taxon>
    </lineage>
</organism>
<keyword evidence="2" id="KW-1185">Reference proteome</keyword>